<keyword evidence="1" id="KW-0808">Transferase</keyword>
<gene>
    <name evidence="10" type="primary">LOC130471630</name>
</gene>
<dbReference type="InterPro" id="IPR041588">
    <property type="entry name" value="Integrase_H2C2"/>
</dbReference>
<name>A0ABM3RQD5_SPIOL</name>
<evidence type="ECO:0000256" key="4">
    <source>
        <dbReference type="ARBA" id="ARBA00022759"/>
    </source>
</evidence>
<dbReference type="InterPro" id="IPR002156">
    <property type="entry name" value="RNaseH_domain"/>
</dbReference>
<dbReference type="PANTHER" id="PTHR48475">
    <property type="entry name" value="RIBONUCLEASE H"/>
    <property type="match status" value="1"/>
</dbReference>
<organism evidence="9 10">
    <name type="scientific">Spinacia oleracea</name>
    <name type="common">Spinach</name>
    <dbReference type="NCBI Taxonomy" id="3562"/>
    <lineage>
        <taxon>Eukaryota</taxon>
        <taxon>Viridiplantae</taxon>
        <taxon>Streptophyta</taxon>
        <taxon>Embryophyta</taxon>
        <taxon>Tracheophyta</taxon>
        <taxon>Spermatophyta</taxon>
        <taxon>Magnoliopsida</taxon>
        <taxon>eudicotyledons</taxon>
        <taxon>Gunneridae</taxon>
        <taxon>Pentapetalae</taxon>
        <taxon>Caryophyllales</taxon>
        <taxon>Chenopodiaceae</taxon>
        <taxon>Chenopodioideae</taxon>
        <taxon>Anserineae</taxon>
        <taxon>Spinacia</taxon>
    </lineage>
</organism>
<dbReference type="PANTHER" id="PTHR48475:SF2">
    <property type="entry name" value="RIBONUCLEASE H"/>
    <property type="match status" value="1"/>
</dbReference>
<dbReference type="SUPFAM" id="SSF56672">
    <property type="entry name" value="DNA/RNA polymerases"/>
    <property type="match status" value="1"/>
</dbReference>
<dbReference type="PROSITE" id="PS50994">
    <property type="entry name" value="INTEGRASE"/>
    <property type="match status" value="1"/>
</dbReference>
<dbReference type="InterPro" id="IPR012337">
    <property type="entry name" value="RNaseH-like_sf"/>
</dbReference>
<evidence type="ECO:0000313" key="10">
    <source>
        <dbReference type="RefSeq" id="XP_056697845.1"/>
    </source>
</evidence>
<keyword evidence="3" id="KW-0540">Nuclease</keyword>
<keyword evidence="9" id="KW-1185">Reference proteome</keyword>
<dbReference type="Gene3D" id="3.30.70.270">
    <property type="match status" value="2"/>
</dbReference>
<evidence type="ECO:0000256" key="3">
    <source>
        <dbReference type="ARBA" id="ARBA00022722"/>
    </source>
</evidence>
<dbReference type="Proteomes" id="UP000813463">
    <property type="component" value="Chromosome 4"/>
</dbReference>
<dbReference type="GeneID" id="130471630"/>
<evidence type="ECO:0000256" key="1">
    <source>
        <dbReference type="ARBA" id="ARBA00022679"/>
    </source>
</evidence>
<dbReference type="RefSeq" id="XP_056697845.1">
    <property type="nucleotide sequence ID" value="XM_056841867.1"/>
</dbReference>
<evidence type="ECO:0000256" key="6">
    <source>
        <dbReference type="ARBA" id="ARBA00022918"/>
    </source>
</evidence>
<dbReference type="Pfam" id="PF17921">
    <property type="entry name" value="Integrase_H2C2"/>
    <property type="match status" value="1"/>
</dbReference>
<evidence type="ECO:0000256" key="2">
    <source>
        <dbReference type="ARBA" id="ARBA00022695"/>
    </source>
</evidence>
<feature type="domain" description="Integrase catalytic" evidence="8">
    <location>
        <begin position="426"/>
        <end position="541"/>
    </location>
</feature>
<dbReference type="CDD" id="cd09279">
    <property type="entry name" value="RNase_HI_like"/>
    <property type="match status" value="1"/>
</dbReference>
<evidence type="ECO:0008006" key="11">
    <source>
        <dbReference type="Google" id="ProtNLM"/>
    </source>
</evidence>
<protein>
    <recommendedName>
        <fullName evidence="11">RNase H type-1 domain-containing protein</fullName>
    </recommendedName>
</protein>
<dbReference type="Pfam" id="PF17917">
    <property type="entry name" value="RT_RNaseH"/>
    <property type="match status" value="1"/>
</dbReference>
<dbReference type="InterPro" id="IPR043128">
    <property type="entry name" value="Rev_trsase/Diguanyl_cyclase"/>
</dbReference>
<dbReference type="InterPro" id="IPR041373">
    <property type="entry name" value="RT_RNaseH"/>
</dbReference>
<dbReference type="InterPro" id="IPR036397">
    <property type="entry name" value="RNaseH_sf"/>
</dbReference>
<evidence type="ECO:0000259" key="7">
    <source>
        <dbReference type="PROSITE" id="PS50879"/>
    </source>
</evidence>
<reference evidence="9" key="1">
    <citation type="journal article" date="2021" name="Nat. Commun.">
        <title>Genomic analyses provide insights into spinach domestication and the genetic basis of agronomic traits.</title>
        <authorList>
            <person name="Cai X."/>
            <person name="Sun X."/>
            <person name="Xu C."/>
            <person name="Sun H."/>
            <person name="Wang X."/>
            <person name="Ge C."/>
            <person name="Zhang Z."/>
            <person name="Wang Q."/>
            <person name="Fei Z."/>
            <person name="Jiao C."/>
            <person name="Wang Q."/>
        </authorList>
    </citation>
    <scope>NUCLEOTIDE SEQUENCE [LARGE SCALE GENOMIC DNA]</scope>
    <source>
        <strain evidence="9">cv. Varoflay</strain>
    </source>
</reference>
<proteinExistence type="predicted"/>
<accession>A0ABM3RQD5</accession>
<evidence type="ECO:0000313" key="9">
    <source>
        <dbReference type="Proteomes" id="UP000813463"/>
    </source>
</evidence>
<keyword evidence="6" id="KW-0695">RNA-directed DNA polymerase</keyword>
<evidence type="ECO:0000256" key="5">
    <source>
        <dbReference type="ARBA" id="ARBA00022801"/>
    </source>
</evidence>
<evidence type="ECO:0000259" key="8">
    <source>
        <dbReference type="PROSITE" id="PS50994"/>
    </source>
</evidence>
<dbReference type="Gene3D" id="3.30.420.10">
    <property type="entry name" value="Ribonuclease H-like superfamily/Ribonuclease H"/>
    <property type="match status" value="2"/>
</dbReference>
<sequence length="541" mass="61519">MDHLDDLQETFETLRTYQMRLNPKKCIFGVSSGKFLGFLIDERGIEANLDKVQAVINMTSPRTVKDVQRLTGCLAALRRFLSRAGDKCHYFFSTIRKGTQFEWMPPLSGEVLYLYLVISEYALSAVLLTERDGTQLPVYFVSHMLQNAELKYPTVEKFGFALFLASKNLRPYFLAHRLIVYTDQPLKRPFTNLEASGRMLNWAIELNAFDISYEPRKAIKGQAFADFIAELTKPPYLKNEKTQWIVHVDGSATQNGSGAGVICESPEGDVYEYAMRFNFQASNNEAEYEALICGIQMSKAAGAADVLVLSDSQLIVSQVKGEYEAKDDAMIKYLEKFRQEVQQLSNFEIQHIPQSENNKADALSKLASSASCDTPRGRALAEKALRTGYYWPTLKEDALDLVKRCDKCQRFAHLIRRPAQRLTPITSPIPFAKWGMDLLGPYTTAPGGLRYVIVAVDYFTKWVEAEALKNTKAQDATLDFLPETRGLRQQLYKLRMTREYNKRVSRRILKVGDFVLRKMEAVGRANEQGKLTPTWEGPYEI</sequence>
<dbReference type="PROSITE" id="PS50879">
    <property type="entry name" value="RNASE_H_1"/>
    <property type="match status" value="1"/>
</dbReference>
<keyword evidence="2" id="KW-0548">Nucleotidyltransferase</keyword>
<dbReference type="InterPro" id="IPR001584">
    <property type="entry name" value="Integrase_cat-core"/>
</dbReference>
<keyword evidence="5" id="KW-0378">Hydrolase</keyword>
<dbReference type="SUPFAM" id="SSF53098">
    <property type="entry name" value="Ribonuclease H-like"/>
    <property type="match status" value="2"/>
</dbReference>
<feature type="domain" description="RNase H type-1" evidence="7">
    <location>
        <begin position="240"/>
        <end position="369"/>
    </location>
</feature>
<dbReference type="Pfam" id="PF13456">
    <property type="entry name" value="RVT_3"/>
    <property type="match status" value="1"/>
</dbReference>
<reference evidence="10" key="2">
    <citation type="submission" date="2025-08" db="UniProtKB">
        <authorList>
            <consortium name="RefSeq"/>
        </authorList>
    </citation>
    <scope>IDENTIFICATION</scope>
    <source>
        <tissue evidence="10">Leaf</tissue>
    </source>
</reference>
<dbReference type="InterPro" id="IPR043502">
    <property type="entry name" value="DNA/RNA_pol_sf"/>
</dbReference>
<keyword evidence="4" id="KW-0255">Endonuclease</keyword>